<accession>A0A1W1I6H8</accession>
<protein>
    <submittedName>
        <fullName evidence="1">Uncharacterized protein</fullName>
    </submittedName>
</protein>
<dbReference type="AlphaFoldDB" id="A0A1W1I6H8"/>
<dbReference type="KEGG" id="nja:NSJP_2428"/>
<evidence type="ECO:0000313" key="1">
    <source>
        <dbReference type="EMBL" id="SLM48600.1"/>
    </source>
</evidence>
<name>A0A1W1I6H8_9BACT</name>
<dbReference type="Proteomes" id="UP000192042">
    <property type="component" value="Chromosome I"/>
</dbReference>
<dbReference type="STRING" id="1325564.NSJP_2428"/>
<evidence type="ECO:0000313" key="2">
    <source>
        <dbReference type="Proteomes" id="UP000192042"/>
    </source>
</evidence>
<gene>
    <name evidence="1" type="ORF">NSJP_2428</name>
</gene>
<dbReference type="EMBL" id="LT828648">
    <property type="protein sequence ID" value="SLM48600.1"/>
    <property type="molecule type" value="Genomic_DNA"/>
</dbReference>
<organism evidence="1 2">
    <name type="scientific">Nitrospira japonica</name>
    <dbReference type="NCBI Taxonomy" id="1325564"/>
    <lineage>
        <taxon>Bacteria</taxon>
        <taxon>Pseudomonadati</taxon>
        <taxon>Nitrospirota</taxon>
        <taxon>Nitrospiria</taxon>
        <taxon>Nitrospirales</taxon>
        <taxon>Nitrospiraceae</taxon>
        <taxon>Nitrospira</taxon>
    </lineage>
</organism>
<proteinExistence type="predicted"/>
<sequence>MPIVLAALSAIGLLSALLADGIWDVLSWVTLSSPLAVMVWSMARRCG</sequence>
<reference evidence="1 2" key="1">
    <citation type="submission" date="2017-03" db="EMBL/GenBank/DDBJ databases">
        <authorList>
            <person name="Afonso C.L."/>
            <person name="Miller P.J."/>
            <person name="Scott M.A."/>
            <person name="Spackman E."/>
            <person name="Goraichik I."/>
            <person name="Dimitrov K.M."/>
            <person name="Suarez D.L."/>
            <person name="Swayne D.E."/>
        </authorList>
    </citation>
    <scope>NUCLEOTIDE SEQUENCE [LARGE SCALE GENOMIC DNA]</scope>
    <source>
        <strain evidence="1">Genome sequencing of Nitrospira japonica strain NJ11</strain>
    </source>
</reference>
<keyword evidence="2" id="KW-1185">Reference proteome</keyword>